<feature type="compositionally biased region" description="Basic and acidic residues" evidence="3">
    <location>
        <begin position="325"/>
        <end position="337"/>
    </location>
</feature>
<evidence type="ECO:0000313" key="7">
    <source>
        <dbReference type="Proteomes" id="UP000075880"/>
    </source>
</evidence>
<evidence type="ECO:0000256" key="2">
    <source>
        <dbReference type="ARBA" id="ARBA00022737"/>
    </source>
</evidence>
<keyword evidence="2" id="KW-0677">Repeat</keyword>
<keyword evidence="7" id="KW-1185">Reference proteome</keyword>
<dbReference type="InterPro" id="IPR001715">
    <property type="entry name" value="CH_dom"/>
</dbReference>
<dbReference type="PANTHER" id="PTHR48051">
    <property type="match status" value="1"/>
</dbReference>
<evidence type="ECO:0000256" key="3">
    <source>
        <dbReference type="SAM" id="MobiDB-lite"/>
    </source>
</evidence>
<dbReference type="SUPFAM" id="SSF52058">
    <property type="entry name" value="L domain-like"/>
    <property type="match status" value="1"/>
</dbReference>
<feature type="region of interest" description="Disordered" evidence="3">
    <location>
        <begin position="325"/>
        <end position="382"/>
    </location>
</feature>
<feature type="region of interest" description="Disordered" evidence="3">
    <location>
        <begin position="965"/>
        <end position="1030"/>
    </location>
</feature>
<protein>
    <recommendedName>
        <fullName evidence="5">Calponin-homology (CH) domain-containing protein</fullName>
    </recommendedName>
</protein>
<dbReference type="Gene3D" id="3.80.10.10">
    <property type="entry name" value="Ribonuclease Inhibitor"/>
    <property type="match status" value="1"/>
</dbReference>
<feature type="compositionally biased region" description="Basic and acidic residues" evidence="3">
    <location>
        <begin position="984"/>
        <end position="1003"/>
    </location>
</feature>
<keyword evidence="4" id="KW-1133">Transmembrane helix</keyword>
<dbReference type="GO" id="GO:0005737">
    <property type="term" value="C:cytoplasm"/>
    <property type="evidence" value="ECO:0007669"/>
    <property type="project" value="TreeGrafter"/>
</dbReference>
<dbReference type="InterPro" id="IPR032675">
    <property type="entry name" value="LRR_dom_sf"/>
</dbReference>
<keyword evidence="4" id="KW-0812">Transmembrane</keyword>
<feature type="compositionally biased region" description="Basic residues" evidence="3">
    <location>
        <begin position="1004"/>
        <end position="1020"/>
    </location>
</feature>
<dbReference type="CDD" id="cd21205">
    <property type="entry name" value="CH_LRCH"/>
    <property type="match status" value="1"/>
</dbReference>
<feature type="region of interest" description="Disordered" evidence="3">
    <location>
        <begin position="660"/>
        <end position="692"/>
    </location>
</feature>
<dbReference type="SMART" id="SM00369">
    <property type="entry name" value="LRR_TYP"/>
    <property type="match status" value="6"/>
</dbReference>
<feature type="region of interest" description="Disordered" evidence="3">
    <location>
        <begin position="471"/>
        <end position="633"/>
    </location>
</feature>
<feature type="region of interest" description="Disordered" evidence="3">
    <location>
        <begin position="838"/>
        <end position="871"/>
    </location>
</feature>
<feature type="transmembrane region" description="Helical" evidence="4">
    <location>
        <begin position="1223"/>
        <end position="1243"/>
    </location>
</feature>
<dbReference type="InterPro" id="IPR001611">
    <property type="entry name" value="Leu-rich_rpt"/>
</dbReference>
<dbReference type="Pfam" id="PF13855">
    <property type="entry name" value="LRR_8"/>
    <property type="match status" value="1"/>
</dbReference>
<organism evidence="6 7">
    <name type="scientific">Anopheles atroparvus</name>
    <name type="common">European mosquito</name>
    <dbReference type="NCBI Taxonomy" id="41427"/>
    <lineage>
        <taxon>Eukaryota</taxon>
        <taxon>Metazoa</taxon>
        <taxon>Ecdysozoa</taxon>
        <taxon>Arthropoda</taxon>
        <taxon>Hexapoda</taxon>
        <taxon>Insecta</taxon>
        <taxon>Pterygota</taxon>
        <taxon>Neoptera</taxon>
        <taxon>Endopterygota</taxon>
        <taxon>Diptera</taxon>
        <taxon>Nematocera</taxon>
        <taxon>Culicoidea</taxon>
        <taxon>Culicidae</taxon>
        <taxon>Anophelinae</taxon>
        <taxon>Anopheles</taxon>
    </lineage>
</organism>
<name>A0AAG5D9U9_ANOAO</name>
<evidence type="ECO:0000256" key="4">
    <source>
        <dbReference type="SAM" id="Phobius"/>
    </source>
</evidence>
<dbReference type="PROSITE" id="PS51450">
    <property type="entry name" value="LRR"/>
    <property type="match status" value="2"/>
</dbReference>
<feature type="compositionally biased region" description="Low complexity" evidence="3">
    <location>
        <begin position="604"/>
        <end position="620"/>
    </location>
</feature>
<sequence length="1246" mass="133397">MAVAACLKASQSVAVGYAGQTQLGAMNGIGGGVGGHLQSQLTRSLERILEDAHLSGELKLSGRKLKDFPKAAGKYNLSDTVIADLSRNRFCELPDDITCLAFLERLLVYHNTIRSVPETIRGLHSLTYLDLRNNQLSALPREICSLPLQVLLLSNNRLATLPDELGRMDKLTELDAACNQITHLPSRMGDLRSLRSLNLRSNQLVYLPRDLTCLQLAFLDISSNKIATLPVELRQMSSLVDLELSNNPLTSPPASLCVRGLVHVFKYLETVAAREEKTKTGLDGHATLRRTALAAKNSGNSLLDTHQRNRRAHVDSGYCTSDGGFEGKRWTQEEDAHPSSTSSPKWSPIPLHSGFTTLPRGTGSNHNAASNLPPGGQLASLAVHHPSGLNDAIAEGGGGAGSMVCWEEEFRKNAAQQEQHQDRKQLSNNNSNDISPEGDITPDGTKADDKARALSNYQTYREYKEALRQQRNLESVYRSKDQPLTPDSGGSATDSPVSNISPYTKSISSSSVYSSSSQSSPVSPHHAGSVQKMNQINSNGNHPTGGGIHSSPLLSPNRNGGQATHDDNAGGGTPNKRPVQKVIPSRNISSTHQSQASPTHLNGNHHNSSLGAASSSAGSNGTQGKIPLANGAGKTSSFAAASSRAGSEEYAYVKPNSPCKTTSGILTHNNVPPSSIPKPTAPNGGGLTSPVQAGQKPLTATVGYVNNAKPGQKTNKTVSWNRDVPTEKLSFTMRREFDKQKEETELIEQLRQIIETRLKMSLPEDIAPALMDGVVLCHLANHVRPRSVGSIHVPSSAVPKLTMARCRRNVDYFLDACRRIGVDEELICSCQDIVPSTTAEPSTLTSLEESGVRAADDEEGQGLPSLAPRPPNPLAMYRTIAALLSIPSAAPGVPAAAVALLRRPRSPPPPPPPTLGPPVPVCAIPPAAATNTNSSTVPEKSFDCGQAAAQAQSSLTSVAMHGSQGSVTGVASRGNVQGSQLSGSEDRRNVPVTLDLRKCDTKPAGRKRKFPSSRSTRRNQRAGGAASDMQSNLNEIIEECEYDSDIGKFRCRTDDGELGEYDDSETSLTSCDDECQNVVDNEMEESGDAFTPTNVQPAMGCLLSGVGAMSSNDLDTPTTELQSMKVDTGGNENFNITQADDKEEANGMKQKVVTKRIEFFENAASGGRKILNSENAVTTPAKLPPTELAVSEEKNDEEPEKDAACVQRCSEVTGHRNESEHPMISTILCLGTFIFTVVYLYLFPLS</sequence>
<dbReference type="Pfam" id="PF00307">
    <property type="entry name" value="CH"/>
    <property type="match status" value="1"/>
</dbReference>
<dbReference type="SMART" id="SM00033">
    <property type="entry name" value="CH"/>
    <property type="match status" value="1"/>
</dbReference>
<dbReference type="PANTHER" id="PTHR48051:SF21">
    <property type="entry name" value="CALPONIN-HOMOLOGY (CH) DOMAIN-CONTAINING PROTEIN"/>
    <property type="match status" value="1"/>
</dbReference>
<feature type="compositionally biased region" description="Polar residues" evidence="3">
    <location>
        <begin position="965"/>
        <end position="983"/>
    </location>
</feature>
<dbReference type="Proteomes" id="UP000075880">
    <property type="component" value="Unassembled WGS sequence"/>
</dbReference>
<evidence type="ECO:0000313" key="6">
    <source>
        <dbReference type="EnsemblMetazoa" id="ENSAATROPP007408"/>
    </source>
</evidence>
<dbReference type="Gene3D" id="1.10.418.10">
    <property type="entry name" value="Calponin-like domain"/>
    <property type="match status" value="1"/>
</dbReference>
<feature type="compositionally biased region" description="Polar residues" evidence="3">
    <location>
        <begin position="531"/>
        <end position="542"/>
    </location>
</feature>
<feature type="compositionally biased region" description="Polar residues" evidence="3">
    <location>
        <begin position="660"/>
        <end position="673"/>
    </location>
</feature>
<feature type="compositionally biased region" description="Polar residues" evidence="3">
    <location>
        <begin position="838"/>
        <end position="848"/>
    </location>
</feature>
<feature type="region of interest" description="Disordered" evidence="3">
    <location>
        <begin position="412"/>
        <end position="448"/>
    </location>
</feature>
<dbReference type="AlphaFoldDB" id="A0AAG5D9U9"/>
<dbReference type="PROSITE" id="PS50021">
    <property type="entry name" value="CH"/>
    <property type="match status" value="1"/>
</dbReference>
<feature type="compositionally biased region" description="Polar residues" evidence="3">
    <location>
        <begin position="488"/>
        <end position="497"/>
    </location>
</feature>
<dbReference type="InterPro" id="IPR003591">
    <property type="entry name" value="Leu-rich_rpt_typical-subtyp"/>
</dbReference>
<evidence type="ECO:0000256" key="1">
    <source>
        <dbReference type="ARBA" id="ARBA00022614"/>
    </source>
</evidence>
<feature type="domain" description="Calponin-homology (CH)" evidence="5">
    <location>
        <begin position="740"/>
        <end position="855"/>
    </location>
</feature>
<dbReference type="SUPFAM" id="SSF47576">
    <property type="entry name" value="Calponin-homology domain, CH-domain"/>
    <property type="match status" value="1"/>
</dbReference>
<feature type="compositionally biased region" description="Polar residues" evidence="3">
    <location>
        <begin position="552"/>
        <end position="562"/>
    </location>
</feature>
<dbReference type="SMART" id="SM00364">
    <property type="entry name" value="LRR_BAC"/>
    <property type="match status" value="6"/>
</dbReference>
<dbReference type="InterPro" id="IPR036872">
    <property type="entry name" value="CH_dom_sf"/>
</dbReference>
<dbReference type="InterPro" id="IPR050216">
    <property type="entry name" value="LRR_domain-containing"/>
</dbReference>
<keyword evidence="1" id="KW-0433">Leucine-rich repeat</keyword>
<feature type="compositionally biased region" description="Polar residues" evidence="3">
    <location>
        <begin position="586"/>
        <end position="602"/>
    </location>
</feature>
<dbReference type="Pfam" id="PF00560">
    <property type="entry name" value="LRR_1"/>
    <property type="match status" value="1"/>
</dbReference>
<keyword evidence="4" id="KW-0472">Membrane</keyword>
<proteinExistence type="predicted"/>
<evidence type="ECO:0000259" key="5">
    <source>
        <dbReference type="PROSITE" id="PS50021"/>
    </source>
</evidence>
<reference evidence="6" key="1">
    <citation type="submission" date="2024-04" db="UniProtKB">
        <authorList>
            <consortium name="EnsemblMetazoa"/>
        </authorList>
    </citation>
    <scope>IDENTIFICATION</scope>
    <source>
        <strain evidence="6">EBRO</strain>
    </source>
</reference>
<feature type="compositionally biased region" description="Low complexity" evidence="3">
    <location>
        <begin position="498"/>
        <end position="523"/>
    </location>
</feature>
<accession>A0AAG5D9U9</accession>
<dbReference type="EnsemblMetazoa" id="ENSAATROPT008241">
    <property type="protein sequence ID" value="ENSAATROPP007408"/>
    <property type="gene ID" value="ENSAATROPG006706"/>
</dbReference>